<proteinExistence type="predicted"/>
<evidence type="ECO:0000313" key="4">
    <source>
        <dbReference type="Proteomes" id="UP001142400"/>
    </source>
</evidence>
<sequence length="114" mass="11637">MAESTVSRSVSAAGSAAGRSDSPGVALGPIALVLGLFSAVGAWVPAFVLVSLPWTVIAGGLAVALAAMVRYMRIGVLPFVRSVPIGPVEKRGFSHRVPAIGELVFPIAPVDRDS</sequence>
<keyword evidence="2" id="KW-0472">Membrane</keyword>
<organism evidence="3 4">
    <name type="scientific">Streptomyces malaysiensis subsp. samsunensis</name>
    <dbReference type="NCBI Taxonomy" id="459658"/>
    <lineage>
        <taxon>Bacteria</taxon>
        <taxon>Bacillati</taxon>
        <taxon>Actinomycetota</taxon>
        <taxon>Actinomycetes</taxon>
        <taxon>Kitasatosporales</taxon>
        <taxon>Streptomycetaceae</taxon>
        <taxon>Streptomyces</taxon>
        <taxon>Streptomyces violaceusniger group</taxon>
    </lineage>
</organism>
<dbReference type="EMBL" id="JANIIC010000059">
    <property type="protein sequence ID" value="MCQ8834578.1"/>
    <property type="molecule type" value="Genomic_DNA"/>
</dbReference>
<name>A0A9X2M3Y7_STRMQ</name>
<evidence type="ECO:0000256" key="2">
    <source>
        <dbReference type="SAM" id="Phobius"/>
    </source>
</evidence>
<reference evidence="3" key="1">
    <citation type="submission" date="2022-06" db="EMBL/GenBank/DDBJ databases">
        <title>WGS of actinobacteria.</title>
        <authorList>
            <person name="Thawai C."/>
        </authorList>
    </citation>
    <scope>NUCLEOTIDE SEQUENCE</scope>
    <source>
        <strain evidence="3">DSM 42010</strain>
    </source>
</reference>
<dbReference type="AlphaFoldDB" id="A0A9X2M3Y7"/>
<feature type="region of interest" description="Disordered" evidence="1">
    <location>
        <begin position="1"/>
        <end position="25"/>
    </location>
</feature>
<feature type="compositionally biased region" description="Low complexity" evidence="1">
    <location>
        <begin position="1"/>
        <end position="20"/>
    </location>
</feature>
<accession>A0A9X2M3Y7</accession>
<dbReference type="Proteomes" id="UP001142400">
    <property type="component" value="Unassembled WGS sequence"/>
</dbReference>
<evidence type="ECO:0000313" key="3">
    <source>
        <dbReference type="EMBL" id="MCQ8834578.1"/>
    </source>
</evidence>
<keyword evidence="2" id="KW-1133">Transmembrane helix</keyword>
<protein>
    <submittedName>
        <fullName evidence="3">Uncharacterized protein</fullName>
    </submittedName>
</protein>
<dbReference type="RefSeq" id="WP_257634883.1">
    <property type="nucleotide sequence ID" value="NZ_JANIIC010000059.1"/>
</dbReference>
<keyword evidence="4" id="KW-1185">Reference proteome</keyword>
<feature type="transmembrane region" description="Helical" evidence="2">
    <location>
        <begin position="25"/>
        <end position="46"/>
    </location>
</feature>
<gene>
    <name evidence="3" type="ORF">NQU54_37370</name>
</gene>
<keyword evidence="2" id="KW-0812">Transmembrane</keyword>
<feature type="transmembrane region" description="Helical" evidence="2">
    <location>
        <begin position="52"/>
        <end position="72"/>
    </location>
</feature>
<comment type="caution">
    <text evidence="3">The sequence shown here is derived from an EMBL/GenBank/DDBJ whole genome shotgun (WGS) entry which is preliminary data.</text>
</comment>
<evidence type="ECO:0000256" key="1">
    <source>
        <dbReference type="SAM" id="MobiDB-lite"/>
    </source>
</evidence>